<keyword evidence="2 5" id="KW-0812">Transmembrane</keyword>
<keyword evidence="8" id="KW-1185">Reference proteome</keyword>
<proteinExistence type="predicted"/>
<feature type="transmembrane region" description="Helical" evidence="5">
    <location>
        <begin position="427"/>
        <end position="452"/>
    </location>
</feature>
<dbReference type="InterPro" id="IPR036259">
    <property type="entry name" value="MFS_trans_sf"/>
</dbReference>
<comment type="subcellular location">
    <subcellularLocation>
        <location evidence="1">Membrane</location>
        <topology evidence="1">Multi-pass membrane protein</topology>
    </subcellularLocation>
</comment>
<dbReference type="InterPro" id="IPR020846">
    <property type="entry name" value="MFS_dom"/>
</dbReference>
<feature type="transmembrane region" description="Helical" evidence="5">
    <location>
        <begin position="294"/>
        <end position="316"/>
    </location>
</feature>
<feature type="transmembrane region" description="Helical" evidence="5">
    <location>
        <begin position="67"/>
        <end position="86"/>
    </location>
</feature>
<reference evidence="7 8" key="1">
    <citation type="journal article" date="2019" name="Nat. Ecol. Evol.">
        <title>Megaphylogeny resolves global patterns of mushroom evolution.</title>
        <authorList>
            <person name="Varga T."/>
            <person name="Krizsan K."/>
            <person name="Foldi C."/>
            <person name="Dima B."/>
            <person name="Sanchez-Garcia M."/>
            <person name="Sanchez-Ramirez S."/>
            <person name="Szollosi G.J."/>
            <person name="Szarkandi J.G."/>
            <person name="Papp V."/>
            <person name="Albert L."/>
            <person name="Andreopoulos W."/>
            <person name="Angelini C."/>
            <person name="Antonin V."/>
            <person name="Barry K.W."/>
            <person name="Bougher N.L."/>
            <person name="Buchanan P."/>
            <person name="Buyck B."/>
            <person name="Bense V."/>
            <person name="Catcheside P."/>
            <person name="Chovatia M."/>
            <person name="Cooper J."/>
            <person name="Damon W."/>
            <person name="Desjardin D."/>
            <person name="Finy P."/>
            <person name="Geml J."/>
            <person name="Haridas S."/>
            <person name="Hughes K."/>
            <person name="Justo A."/>
            <person name="Karasinski D."/>
            <person name="Kautmanova I."/>
            <person name="Kiss B."/>
            <person name="Kocsube S."/>
            <person name="Kotiranta H."/>
            <person name="LaButti K.M."/>
            <person name="Lechner B.E."/>
            <person name="Liimatainen K."/>
            <person name="Lipzen A."/>
            <person name="Lukacs Z."/>
            <person name="Mihaltcheva S."/>
            <person name="Morgado L.N."/>
            <person name="Niskanen T."/>
            <person name="Noordeloos M.E."/>
            <person name="Ohm R.A."/>
            <person name="Ortiz-Santana B."/>
            <person name="Ovrebo C."/>
            <person name="Racz N."/>
            <person name="Riley R."/>
            <person name="Savchenko A."/>
            <person name="Shiryaev A."/>
            <person name="Soop K."/>
            <person name="Spirin V."/>
            <person name="Szebenyi C."/>
            <person name="Tomsovsky M."/>
            <person name="Tulloss R.E."/>
            <person name="Uehling J."/>
            <person name="Grigoriev I.V."/>
            <person name="Vagvolgyi C."/>
            <person name="Papp T."/>
            <person name="Martin F.M."/>
            <person name="Miettinen O."/>
            <person name="Hibbett D.S."/>
            <person name="Nagy L.G."/>
        </authorList>
    </citation>
    <scope>NUCLEOTIDE SEQUENCE [LARGE SCALE GENOMIC DNA]</scope>
    <source>
        <strain evidence="7 8">CBS 962.96</strain>
    </source>
</reference>
<evidence type="ECO:0000313" key="8">
    <source>
        <dbReference type="Proteomes" id="UP000297245"/>
    </source>
</evidence>
<evidence type="ECO:0000256" key="2">
    <source>
        <dbReference type="ARBA" id="ARBA00022692"/>
    </source>
</evidence>
<organism evidence="7 8">
    <name type="scientific">Dendrothele bispora (strain CBS 962.96)</name>
    <dbReference type="NCBI Taxonomy" id="1314807"/>
    <lineage>
        <taxon>Eukaryota</taxon>
        <taxon>Fungi</taxon>
        <taxon>Dikarya</taxon>
        <taxon>Basidiomycota</taxon>
        <taxon>Agaricomycotina</taxon>
        <taxon>Agaricomycetes</taxon>
        <taxon>Agaricomycetidae</taxon>
        <taxon>Agaricales</taxon>
        <taxon>Agaricales incertae sedis</taxon>
        <taxon>Dendrothele</taxon>
    </lineage>
</organism>
<feature type="transmembrane region" description="Helical" evidence="5">
    <location>
        <begin position="27"/>
        <end position="46"/>
    </location>
</feature>
<evidence type="ECO:0000256" key="4">
    <source>
        <dbReference type="ARBA" id="ARBA00023136"/>
    </source>
</evidence>
<feature type="transmembrane region" description="Helical" evidence="5">
    <location>
        <begin position="500"/>
        <end position="524"/>
    </location>
</feature>
<keyword evidence="3 5" id="KW-1133">Transmembrane helix</keyword>
<dbReference type="AlphaFoldDB" id="A0A4S8MXJ3"/>
<dbReference type="SUPFAM" id="SSF103473">
    <property type="entry name" value="MFS general substrate transporter"/>
    <property type="match status" value="1"/>
</dbReference>
<dbReference type="OrthoDB" id="3437016at2759"/>
<sequence>MSSSSEATPLLEEPDLESEVPTNTRDIWQIAKLILPTVIGIFLYAFDSTLVPASYAVIGTEFRQLEHTGWIATAYMLMLASVQPLYGKLSDIFGRRACLLFAYAFYGLGCLLCGISRNMSELVVSRAIAGIGGAGLTTLSLVSILIADLVPLRMLGTWHGFLNIIFVIGQTAGSPVGGALADGPGWRWAFLVQIPLLVLATATVIILLPEPPTDHSQSVSAKLKRVDFFGAFCLVVAISTLLLGLDRAGNVAWMDLFTAILLTISLLFSVLFWKIEGSLAKEPFAPVHLMMRKGLLACYFCDFLSTASDSALIFFLPLYIQSVEKKSAIIAGIALVPAAIAATLGTLVGGWSVQKIRGFRGPVFFGYLIQAAGSVLVLLSIQTVDVQIHAVAAAYGIASFGCGFGLTATVVAIVANTGRKSQAVGTAVSFLFRSLGGVIGILIGGTIIQNALRKLIRLKLERENEVDIDAIVDGVRASLEYIDSLPDSIQTIVRTAYREVIFFVFVFAALLAIGAIFVGFFGIVDKHLDEDVINANE</sequence>
<feature type="transmembrane region" description="Helical" evidence="5">
    <location>
        <begin position="92"/>
        <end position="115"/>
    </location>
</feature>
<evidence type="ECO:0000259" key="6">
    <source>
        <dbReference type="PROSITE" id="PS50850"/>
    </source>
</evidence>
<protein>
    <submittedName>
        <fullName evidence="7">MFS general substrate transporter</fullName>
    </submittedName>
</protein>
<dbReference type="GO" id="GO:0000329">
    <property type="term" value="C:fungal-type vacuole membrane"/>
    <property type="evidence" value="ECO:0007669"/>
    <property type="project" value="TreeGrafter"/>
</dbReference>
<evidence type="ECO:0000256" key="5">
    <source>
        <dbReference type="SAM" id="Phobius"/>
    </source>
</evidence>
<feature type="transmembrane region" description="Helical" evidence="5">
    <location>
        <begin position="252"/>
        <end position="274"/>
    </location>
</feature>
<dbReference type="Proteomes" id="UP000297245">
    <property type="component" value="Unassembled WGS sequence"/>
</dbReference>
<accession>A0A4S8MXJ3</accession>
<feature type="transmembrane region" description="Helical" evidence="5">
    <location>
        <begin position="127"/>
        <end position="146"/>
    </location>
</feature>
<feature type="transmembrane region" description="Helical" evidence="5">
    <location>
        <begin position="158"/>
        <end position="181"/>
    </location>
</feature>
<feature type="transmembrane region" description="Helical" evidence="5">
    <location>
        <begin position="393"/>
        <end position="415"/>
    </location>
</feature>
<feature type="transmembrane region" description="Helical" evidence="5">
    <location>
        <begin position="328"/>
        <end position="351"/>
    </location>
</feature>
<dbReference type="PANTHER" id="PTHR23501">
    <property type="entry name" value="MAJOR FACILITATOR SUPERFAMILY"/>
    <property type="match status" value="1"/>
</dbReference>
<dbReference type="Pfam" id="PF07690">
    <property type="entry name" value="MFS_1"/>
    <property type="match status" value="1"/>
</dbReference>
<dbReference type="Gene3D" id="1.20.1250.20">
    <property type="entry name" value="MFS general substrate transporter like domains"/>
    <property type="match status" value="1"/>
</dbReference>
<dbReference type="PROSITE" id="PS50850">
    <property type="entry name" value="MFS"/>
    <property type="match status" value="1"/>
</dbReference>
<dbReference type="GO" id="GO:0015174">
    <property type="term" value="F:basic amino acid transmembrane transporter activity"/>
    <property type="evidence" value="ECO:0007669"/>
    <property type="project" value="TreeGrafter"/>
</dbReference>
<feature type="transmembrane region" description="Helical" evidence="5">
    <location>
        <begin position="363"/>
        <end position="381"/>
    </location>
</feature>
<evidence type="ECO:0000313" key="7">
    <source>
        <dbReference type="EMBL" id="THV07204.1"/>
    </source>
</evidence>
<dbReference type="PANTHER" id="PTHR23501:SF84">
    <property type="entry name" value="VACUOLAR MEMBRANE AMINO ACID UPTAKE TRANSPORTER FNX2"/>
    <property type="match status" value="1"/>
</dbReference>
<feature type="domain" description="Major facilitator superfamily (MFS) profile" evidence="6">
    <location>
        <begin position="33"/>
        <end position="526"/>
    </location>
</feature>
<keyword evidence="4 5" id="KW-0472">Membrane</keyword>
<evidence type="ECO:0000256" key="3">
    <source>
        <dbReference type="ARBA" id="ARBA00022989"/>
    </source>
</evidence>
<dbReference type="InterPro" id="IPR011701">
    <property type="entry name" value="MFS"/>
</dbReference>
<name>A0A4S8MXJ3_DENBC</name>
<feature type="transmembrane region" description="Helical" evidence="5">
    <location>
        <begin position="228"/>
        <end position="245"/>
    </location>
</feature>
<gene>
    <name evidence="7" type="ORF">K435DRAFT_788959</name>
</gene>
<dbReference type="EMBL" id="ML179039">
    <property type="protein sequence ID" value="THV07204.1"/>
    <property type="molecule type" value="Genomic_DNA"/>
</dbReference>
<feature type="transmembrane region" description="Helical" evidence="5">
    <location>
        <begin position="188"/>
        <end position="208"/>
    </location>
</feature>
<evidence type="ECO:0000256" key="1">
    <source>
        <dbReference type="ARBA" id="ARBA00004141"/>
    </source>
</evidence>